<evidence type="ECO:0000256" key="2">
    <source>
        <dbReference type="PROSITE-ProRule" id="PRU01161"/>
    </source>
</evidence>
<organism evidence="4 5">
    <name type="scientific">Ureibacillus thermosphaericus</name>
    <dbReference type="NCBI Taxonomy" id="51173"/>
    <lineage>
        <taxon>Bacteria</taxon>
        <taxon>Bacillati</taxon>
        <taxon>Bacillota</taxon>
        <taxon>Bacilli</taxon>
        <taxon>Bacillales</taxon>
        <taxon>Caryophanaceae</taxon>
        <taxon>Ureibacillus</taxon>
    </lineage>
</organism>
<dbReference type="Proteomes" id="UP000557217">
    <property type="component" value="Unassembled WGS sequence"/>
</dbReference>
<dbReference type="GO" id="GO:0016042">
    <property type="term" value="P:lipid catabolic process"/>
    <property type="evidence" value="ECO:0007669"/>
    <property type="project" value="UniProtKB-UniRule"/>
</dbReference>
<dbReference type="RefSeq" id="WP_016838969.1">
    <property type="nucleotide sequence ID" value="NZ_JAAXPW010000026.1"/>
</dbReference>
<gene>
    <name evidence="4" type="ORF">HNR36_001952</name>
</gene>
<feature type="short sequence motif" description="GXSXG" evidence="2">
    <location>
        <begin position="36"/>
        <end position="40"/>
    </location>
</feature>
<feature type="domain" description="PNPLA" evidence="3">
    <location>
        <begin position="5"/>
        <end position="196"/>
    </location>
</feature>
<feature type="active site" description="Nucleophile" evidence="2">
    <location>
        <position position="38"/>
    </location>
</feature>
<dbReference type="PANTHER" id="PTHR46394">
    <property type="entry name" value="ANNEXIN"/>
    <property type="match status" value="1"/>
</dbReference>
<reference evidence="4 5" key="1">
    <citation type="submission" date="2020-08" db="EMBL/GenBank/DDBJ databases">
        <title>Genomic Encyclopedia of Type Strains, Phase IV (KMG-IV): sequencing the most valuable type-strain genomes for metagenomic binning, comparative biology and taxonomic classification.</title>
        <authorList>
            <person name="Goeker M."/>
        </authorList>
    </citation>
    <scope>NUCLEOTIDE SEQUENCE [LARGE SCALE GENOMIC DNA]</scope>
    <source>
        <strain evidence="4 5">DSM 10633</strain>
    </source>
</reference>
<feature type="active site" description="Proton acceptor" evidence="2">
    <location>
        <position position="183"/>
    </location>
</feature>
<dbReference type="PANTHER" id="PTHR46394:SF1">
    <property type="entry name" value="PNPLA DOMAIN-CONTAINING PROTEIN"/>
    <property type="match status" value="1"/>
</dbReference>
<dbReference type="PROSITE" id="PS51635">
    <property type="entry name" value="PNPLA"/>
    <property type="match status" value="1"/>
</dbReference>
<dbReference type="Pfam" id="PF01734">
    <property type="entry name" value="Patatin"/>
    <property type="match status" value="1"/>
</dbReference>
<dbReference type="InterPro" id="IPR002641">
    <property type="entry name" value="PNPLA_dom"/>
</dbReference>
<evidence type="ECO:0000313" key="4">
    <source>
        <dbReference type="EMBL" id="MBB5149560.1"/>
    </source>
</evidence>
<dbReference type="GO" id="GO:0016787">
    <property type="term" value="F:hydrolase activity"/>
    <property type="evidence" value="ECO:0007669"/>
    <property type="project" value="UniProtKB-UniRule"/>
</dbReference>
<evidence type="ECO:0000313" key="5">
    <source>
        <dbReference type="Proteomes" id="UP000557217"/>
    </source>
</evidence>
<dbReference type="Gene3D" id="3.40.1090.10">
    <property type="entry name" value="Cytosolic phospholipase A2 catalytic domain"/>
    <property type="match status" value="2"/>
</dbReference>
<keyword evidence="2" id="KW-0378">Hydrolase</keyword>
<dbReference type="InterPro" id="IPR016035">
    <property type="entry name" value="Acyl_Trfase/lysoPLipase"/>
</dbReference>
<protein>
    <submittedName>
        <fullName evidence="4">NTE family protein</fullName>
    </submittedName>
</protein>
<dbReference type="InterPro" id="IPR052580">
    <property type="entry name" value="Lipid_Hydrolase"/>
</dbReference>
<feature type="short sequence motif" description="DGA/G" evidence="2">
    <location>
        <begin position="183"/>
        <end position="185"/>
    </location>
</feature>
<keyword evidence="1 2" id="KW-0443">Lipid metabolism</keyword>
<comment type="caution">
    <text evidence="2">Lacks conserved residue(s) required for the propagation of feature annotation.</text>
</comment>
<dbReference type="SUPFAM" id="SSF52151">
    <property type="entry name" value="FabD/lysophospholipase-like"/>
    <property type="match status" value="1"/>
</dbReference>
<comment type="caution">
    <text evidence="4">The sequence shown here is derived from an EMBL/GenBank/DDBJ whole genome shotgun (WGS) entry which is preliminary data.</text>
</comment>
<name>A0A840PUL3_URETH</name>
<dbReference type="EMBL" id="JACHGZ010000023">
    <property type="protein sequence ID" value="MBB5149560.1"/>
    <property type="molecule type" value="Genomic_DNA"/>
</dbReference>
<dbReference type="CDD" id="cd07207">
    <property type="entry name" value="Pat_ExoU_VipD_like"/>
    <property type="match status" value="1"/>
</dbReference>
<keyword evidence="2" id="KW-0442">Lipid degradation</keyword>
<proteinExistence type="predicted"/>
<sequence length="294" mass="33272">MEIDGVFSGGGIKAFAFVGAYQVLSEKGFIFKRVAGTSAGSIVAAFIAAGFTVKEIEKALEELDTKSLLDPPKFSKTLPFIKWLNLYFRLGLYKGKALERWLYKKLAEKDVYTFGDLPKDSLKVVTSDLTNGRIIVIPDDLHLYGKDWRDFSVAKALRMSCGIPFFFEPVMLSNGKGDSVFVDGGVLSNFPLWIYDNGKRKRPLLGLKLSRPEGEIPPQIIDNGLNLFEALFKAMMNAHDNRYISRRHEKNIIFIPVEQYSATQFDLDDDAKEQLIQLGRARTEEFLKNWRPVI</sequence>
<evidence type="ECO:0000256" key="1">
    <source>
        <dbReference type="ARBA" id="ARBA00023098"/>
    </source>
</evidence>
<keyword evidence="5" id="KW-1185">Reference proteome</keyword>
<evidence type="ECO:0000259" key="3">
    <source>
        <dbReference type="PROSITE" id="PS51635"/>
    </source>
</evidence>
<accession>A0A840PUL3</accession>
<dbReference type="AlphaFoldDB" id="A0A840PUL3"/>